<keyword evidence="6" id="KW-0245">EGF-like domain</keyword>
<dbReference type="PRINTS" id="PR00007">
    <property type="entry name" value="COMPLEMNTC1Q"/>
</dbReference>
<feature type="disulfide bond" evidence="6">
    <location>
        <begin position="865"/>
        <end position="874"/>
    </location>
</feature>
<dbReference type="InterPro" id="IPR050392">
    <property type="entry name" value="Collagen/C1q_domain"/>
</dbReference>
<evidence type="ECO:0000256" key="4">
    <source>
        <dbReference type="ARBA" id="ARBA00023054"/>
    </source>
</evidence>
<dbReference type="InterPro" id="IPR000742">
    <property type="entry name" value="EGF"/>
</dbReference>
<keyword evidence="12" id="KW-1185">Reference proteome</keyword>
<dbReference type="GO" id="GO:0005576">
    <property type="term" value="C:extracellular region"/>
    <property type="evidence" value="ECO:0007669"/>
    <property type="project" value="UniProtKB-SubCell"/>
</dbReference>
<keyword evidence="3" id="KW-0732">Signal</keyword>
<dbReference type="PROSITE" id="PS51041">
    <property type="entry name" value="EMI"/>
    <property type="match status" value="1"/>
</dbReference>
<dbReference type="PROSITE" id="PS01186">
    <property type="entry name" value="EGF_2"/>
    <property type="match status" value="1"/>
</dbReference>
<dbReference type="GO" id="GO:0030948">
    <property type="term" value="P:negative regulation of vascular endothelial growth factor receptor signaling pathway"/>
    <property type="evidence" value="ECO:0007669"/>
    <property type="project" value="TreeGrafter"/>
</dbReference>
<dbReference type="FunFam" id="2.60.120.40:FF:000009">
    <property type="entry name" value="Multimerin-1"/>
    <property type="match status" value="1"/>
</dbReference>
<dbReference type="CDD" id="cd00054">
    <property type="entry name" value="EGF_CA"/>
    <property type="match status" value="1"/>
</dbReference>
<dbReference type="PROSITE" id="PS50871">
    <property type="entry name" value="C1Q"/>
    <property type="match status" value="1"/>
</dbReference>
<dbReference type="SMART" id="SM00181">
    <property type="entry name" value="EGF"/>
    <property type="match status" value="1"/>
</dbReference>
<evidence type="ECO:0000256" key="6">
    <source>
        <dbReference type="PROSITE-ProRule" id="PRU00076"/>
    </source>
</evidence>
<feature type="coiled-coil region" evidence="7">
    <location>
        <begin position="262"/>
        <end position="310"/>
    </location>
</feature>
<dbReference type="GO" id="GO:0005509">
    <property type="term" value="F:calcium ion binding"/>
    <property type="evidence" value="ECO:0007669"/>
    <property type="project" value="InterPro"/>
</dbReference>
<evidence type="ECO:0000256" key="7">
    <source>
        <dbReference type="SAM" id="Coils"/>
    </source>
</evidence>
<dbReference type="InterPro" id="IPR000152">
    <property type="entry name" value="EGF-type_Asp/Asn_hydroxyl_site"/>
</dbReference>
<dbReference type="InterPro" id="IPR008983">
    <property type="entry name" value="Tumour_necrosis_fac-like_dom"/>
</dbReference>
<protein>
    <recommendedName>
        <fullName evidence="13">Multimerin-1</fullName>
    </recommendedName>
</protein>
<dbReference type="AlphaFoldDB" id="A0AAV3AX37"/>
<evidence type="ECO:0000256" key="5">
    <source>
        <dbReference type="ARBA" id="ARBA00023157"/>
    </source>
</evidence>
<evidence type="ECO:0008006" key="13">
    <source>
        <dbReference type="Google" id="ProtNLM"/>
    </source>
</evidence>
<organism evidence="11 12">
    <name type="scientific">Pyxicephalus adspersus</name>
    <name type="common">African bullfrog</name>
    <dbReference type="NCBI Taxonomy" id="30357"/>
    <lineage>
        <taxon>Eukaryota</taxon>
        <taxon>Metazoa</taxon>
        <taxon>Chordata</taxon>
        <taxon>Craniata</taxon>
        <taxon>Vertebrata</taxon>
        <taxon>Euteleostomi</taxon>
        <taxon>Amphibia</taxon>
        <taxon>Batrachia</taxon>
        <taxon>Anura</taxon>
        <taxon>Neobatrachia</taxon>
        <taxon>Ranoidea</taxon>
        <taxon>Pyxicephalidae</taxon>
        <taxon>Pyxicephalinae</taxon>
        <taxon>Pyxicephalus</taxon>
    </lineage>
</organism>
<keyword evidence="2" id="KW-0964">Secreted</keyword>
<proteinExistence type="predicted"/>
<dbReference type="PANTHER" id="PTHR15427:SF3">
    <property type="entry name" value="MULTIMERIN-1"/>
    <property type="match status" value="1"/>
</dbReference>
<evidence type="ECO:0000256" key="2">
    <source>
        <dbReference type="ARBA" id="ARBA00022525"/>
    </source>
</evidence>
<dbReference type="Gene3D" id="2.10.25.10">
    <property type="entry name" value="Laminin"/>
    <property type="match status" value="1"/>
</dbReference>
<keyword evidence="4 7" id="KW-0175">Coiled coil</keyword>
<feature type="domain" description="C1q" evidence="9">
    <location>
        <begin position="894"/>
        <end position="1026"/>
    </location>
</feature>
<dbReference type="GO" id="GO:0090051">
    <property type="term" value="P:negative regulation of cell migration involved in sprouting angiogenesis"/>
    <property type="evidence" value="ECO:0007669"/>
    <property type="project" value="TreeGrafter"/>
</dbReference>
<accession>A0AAV3AX37</accession>
<keyword evidence="5 6" id="KW-1015">Disulfide bond</keyword>
<feature type="domain" description="EGF-like" evidence="8">
    <location>
        <begin position="839"/>
        <end position="875"/>
    </location>
</feature>
<name>A0AAV3AX37_PYXAD</name>
<dbReference type="Pfam" id="PF07546">
    <property type="entry name" value="EMI"/>
    <property type="match status" value="1"/>
</dbReference>
<dbReference type="PROSITE" id="PS00022">
    <property type="entry name" value="EGF_1"/>
    <property type="match status" value="1"/>
</dbReference>
<dbReference type="Pfam" id="PF00008">
    <property type="entry name" value="EGF"/>
    <property type="match status" value="1"/>
</dbReference>
<dbReference type="PANTHER" id="PTHR15427">
    <property type="entry name" value="EMILIN ELASTIN MICROFIBRIL INTERFACE-LOCATED PROTEIN ELASTIN MICROFIBRIL INTERFACER"/>
    <property type="match status" value="1"/>
</dbReference>
<evidence type="ECO:0000256" key="1">
    <source>
        <dbReference type="ARBA" id="ARBA00004613"/>
    </source>
</evidence>
<dbReference type="SUPFAM" id="SSF57196">
    <property type="entry name" value="EGF/Laminin"/>
    <property type="match status" value="1"/>
</dbReference>
<feature type="domain" description="EMI" evidence="10">
    <location>
        <begin position="22"/>
        <end position="97"/>
    </location>
</feature>
<evidence type="ECO:0000259" key="9">
    <source>
        <dbReference type="PROSITE" id="PS50871"/>
    </source>
</evidence>
<dbReference type="Proteomes" id="UP001181693">
    <property type="component" value="Unassembled WGS sequence"/>
</dbReference>
<dbReference type="Pfam" id="PF00386">
    <property type="entry name" value="C1q"/>
    <property type="match status" value="1"/>
</dbReference>
<dbReference type="PROSITE" id="PS50026">
    <property type="entry name" value="EGF_3"/>
    <property type="match status" value="1"/>
</dbReference>
<dbReference type="EMBL" id="DYDO01000003">
    <property type="protein sequence ID" value="DBA28802.1"/>
    <property type="molecule type" value="Genomic_DNA"/>
</dbReference>
<evidence type="ECO:0000313" key="12">
    <source>
        <dbReference type="Proteomes" id="UP001181693"/>
    </source>
</evidence>
<dbReference type="PROSITE" id="PS00010">
    <property type="entry name" value="ASX_HYDROXYL"/>
    <property type="match status" value="1"/>
</dbReference>
<comment type="caution">
    <text evidence="6">Lacks conserved residue(s) required for the propagation of feature annotation.</text>
</comment>
<sequence length="1026" mass="116103">MSNEVIAFSTHMWLYYSVYCMSRNWCAYVHTRLMPTVAMDNVETYVSGGTNPCAWNVGACSMRSRIVSQPVYRMKHKIVTSLEWKCCPGYSGEQCVASAQQVQRQIHGSQAESSLSANTVDSGDRKTATYDQGLQQKMVDQIYSQEMKLTLLHRNVENISLSLNSMHRTLFSLEEKFNNANTGTNLQSILKDPMAKSLTELIKNIVKDQFTILQIDLRESIAQIYKSMSETSLEIEKIKESVKILNTTIISAHQKCAEEEENRASQEDVLELKNRIEHLKNTAFVCTSSFKEMEEKHTALEEELNHEKSRSKDYFETLNSTLSKMKEIHNQMLKEEHSEEQTVLPPDNSNVTEYLLTLQEKIKKQNIMMLQLYDDIYAQDSKINNLTITLDLQKQSIVKACEDKFSTCKNDFQKQLKGTEENMHVLNKTVSDVVVPLDGKIDKMNEQINDLCYDMEILQPFIEKGAPFSMTTEYEHQHDMSEVNKQIKNITEFLSSLNSMVRDLIKSQEKNEELLDRRFNECLMEVEDGLNNTMDILNNAVDSIRDEFVTKSAISDMQNKAELYTNANIEKVESALLAIPALHETLQNLTTSNRNNENDITSAINAVESSRDETSTSTSIIELSQKINILQEKLLQCQVNITKIEEKVEISVTNVQNFQSRVQTIESQVNMIIANPTTLPKTKTYDVFASQKNVQQEVYSRIKALEIKSIRLSTSIPQLNKTANDAKVLCQTVFVTVKKVNESVPKLVKASQPNITSLQKGFEELISSLIDIKMVTALSNLTVYVDKSLSDITTNVAKLQKQIKAPVKKAPVPKKPFVNPTASVIGRSQRNSDITDQDDYSSCSSSPCYNGGTCINDLKGFVCACRHPFGGLNCSLKMTDENTQSLDFSKGSYRYAPMVAFYVSHTYGMTSPGPIRFNNLYVNYGSSYTPNTGKFNVPYLGVYVFKFTIESYSPRISGYLVVDGIDKIAFQSENINNSMYSDRMVTGDALLELNYGQQVWLRLASGSIPAQYPPVTTFSGYLLYRT</sequence>
<dbReference type="Gene3D" id="2.60.120.40">
    <property type="match status" value="1"/>
</dbReference>
<evidence type="ECO:0000313" key="11">
    <source>
        <dbReference type="EMBL" id="DBA28802.1"/>
    </source>
</evidence>
<dbReference type="InterPro" id="IPR001073">
    <property type="entry name" value="C1q_dom"/>
</dbReference>
<dbReference type="SUPFAM" id="SSF49842">
    <property type="entry name" value="TNF-like"/>
    <property type="match status" value="1"/>
</dbReference>
<comment type="subcellular location">
    <subcellularLocation>
        <location evidence="1">Secreted</location>
    </subcellularLocation>
</comment>
<dbReference type="InterPro" id="IPR011489">
    <property type="entry name" value="EMI_domain"/>
</dbReference>
<feature type="coiled-coil region" evidence="7">
    <location>
        <begin position="620"/>
        <end position="647"/>
    </location>
</feature>
<evidence type="ECO:0000259" key="8">
    <source>
        <dbReference type="PROSITE" id="PS50026"/>
    </source>
</evidence>
<gene>
    <name evidence="11" type="ORF">GDO54_009098</name>
</gene>
<dbReference type="InterPro" id="IPR001881">
    <property type="entry name" value="EGF-like_Ca-bd_dom"/>
</dbReference>
<reference evidence="11" key="1">
    <citation type="thesis" date="2020" institute="ProQuest LLC" country="789 East Eisenhower Parkway, Ann Arbor, MI, USA">
        <title>Comparative Genomics and Chromosome Evolution.</title>
        <authorList>
            <person name="Mudd A.B."/>
        </authorList>
    </citation>
    <scope>NUCLEOTIDE SEQUENCE</scope>
    <source>
        <strain evidence="11">1538</strain>
        <tissue evidence="11">Blood</tissue>
    </source>
</reference>
<dbReference type="SMART" id="SM00110">
    <property type="entry name" value="C1Q"/>
    <property type="match status" value="1"/>
</dbReference>
<comment type="caution">
    <text evidence="11">The sequence shown here is derived from an EMBL/GenBank/DDBJ whole genome shotgun (WGS) entry which is preliminary data.</text>
</comment>
<evidence type="ECO:0000259" key="10">
    <source>
        <dbReference type="PROSITE" id="PS51041"/>
    </source>
</evidence>
<evidence type="ECO:0000256" key="3">
    <source>
        <dbReference type="ARBA" id="ARBA00022729"/>
    </source>
</evidence>
<dbReference type="SMART" id="SM00179">
    <property type="entry name" value="EGF_CA"/>
    <property type="match status" value="1"/>
</dbReference>